<dbReference type="Gene3D" id="3.40.190.10">
    <property type="entry name" value="Periplasmic binding protein-like II"/>
    <property type="match status" value="1"/>
</dbReference>
<evidence type="ECO:0000313" key="4">
    <source>
        <dbReference type="Proteomes" id="UP000030063"/>
    </source>
</evidence>
<dbReference type="GO" id="GO:0033265">
    <property type="term" value="F:choline binding"/>
    <property type="evidence" value="ECO:0007669"/>
    <property type="project" value="InterPro"/>
</dbReference>
<dbReference type="InterPro" id="IPR017783">
    <property type="entry name" value="ABC_choline_sub-bd"/>
</dbReference>
<dbReference type="SUPFAM" id="SSF53850">
    <property type="entry name" value="Periplasmic binding protein-like II"/>
    <property type="match status" value="1"/>
</dbReference>
<sequence>MTIKLVPALMSTLLCFSAGDLLAQEPSSCKTMRIADIGWVDNAANNSVLVTLSEGLGYTPKKTMVSLPITLASIQKKQMDVYLDYWSPSTDETVKPFRDKKTVKILQEPNMRGAKYTLAVPTYLHEKGLRDFADISRFKEELGGKIYGIEAGSGGNKQINKIIGENKFGLGDFKHIESSEAAMRVAVARAIKKQEAIVFLAWAPHPMNLQFDMTYLSGGDDYFGPNFGAAEVYTITATDYDQRCPNAAKLVSNMKFTVEMEAALMDRIMQKEDPNVVAKDWIKQNPEWLDTWLAGVTTFDGKSGIEAVKKHLSL</sequence>
<dbReference type="Gene3D" id="3.40.190.100">
    <property type="entry name" value="Glycine betaine-binding periplasmic protein, domain 2"/>
    <property type="match status" value="1"/>
</dbReference>
<dbReference type="AlphaFoldDB" id="A0A0A1YRD0"/>
<dbReference type="GO" id="GO:0022857">
    <property type="term" value="F:transmembrane transporter activity"/>
    <property type="evidence" value="ECO:0007669"/>
    <property type="project" value="InterPro"/>
</dbReference>
<comment type="caution">
    <text evidence="3">The sequence shown here is derived from an EMBL/GenBank/DDBJ whole genome shotgun (WGS) entry which is preliminary data.</text>
</comment>
<dbReference type="Proteomes" id="UP000030063">
    <property type="component" value="Unassembled WGS sequence"/>
</dbReference>
<keyword evidence="4" id="KW-1185">Reference proteome</keyword>
<gene>
    <name evidence="3" type="ORF">TMS3_0108225</name>
</gene>
<dbReference type="GO" id="GO:0043190">
    <property type="term" value="C:ATP-binding cassette (ABC) transporter complex"/>
    <property type="evidence" value="ECO:0007669"/>
    <property type="project" value="InterPro"/>
</dbReference>
<dbReference type="InterPro" id="IPR007210">
    <property type="entry name" value="ABC_Gly_betaine_transp_sub-bd"/>
</dbReference>
<dbReference type="NCBIfam" id="TIGR03414">
    <property type="entry name" value="ABC_choline_bnd"/>
    <property type="match status" value="1"/>
</dbReference>
<feature type="chain" id="PRO_5001985139" evidence="1">
    <location>
        <begin position="24"/>
        <end position="314"/>
    </location>
</feature>
<dbReference type="RefSeq" id="WP_029866202.1">
    <property type="nucleotide sequence ID" value="NZ_AWSQ01000001.1"/>
</dbReference>
<evidence type="ECO:0000256" key="1">
    <source>
        <dbReference type="SAM" id="SignalP"/>
    </source>
</evidence>
<dbReference type="EMBL" id="AWSQ01000001">
    <property type="protein sequence ID" value="KFX71883.1"/>
    <property type="molecule type" value="Genomic_DNA"/>
</dbReference>
<name>A0A0A1YRD0_9PSED</name>
<dbReference type="STRING" id="1395571.TMS3_0108225"/>
<feature type="signal peptide" evidence="1">
    <location>
        <begin position="1"/>
        <end position="23"/>
    </location>
</feature>
<evidence type="ECO:0000313" key="3">
    <source>
        <dbReference type="EMBL" id="KFX71883.1"/>
    </source>
</evidence>
<evidence type="ECO:0000259" key="2">
    <source>
        <dbReference type="Pfam" id="PF04069"/>
    </source>
</evidence>
<reference evidence="3 4" key="1">
    <citation type="journal article" date="2014" name="Genome Announc.">
        <title>Draft Genome Sequence of Petroleum Oil-Degrading Marine Bacterium Pseudomonas taeanensis Strain MS-3, Isolated from a Crude Oil-Contaminated Seashore.</title>
        <authorList>
            <person name="Lee S.Y."/>
            <person name="Kim S.H."/>
            <person name="Lee D.G."/>
            <person name="Shin S."/>
            <person name="Yun S.H."/>
            <person name="Choi C.W."/>
            <person name="Chung Y.H."/>
            <person name="Choi J.S."/>
            <person name="Kahng H.Y."/>
            <person name="Kim S.I."/>
        </authorList>
    </citation>
    <scope>NUCLEOTIDE SEQUENCE [LARGE SCALE GENOMIC DNA]</scope>
    <source>
        <strain evidence="3 4">MS-3</strain>
    </source>
</reference>
<dbReference type="eggNOG" id="COG2113">
    <property type="taxonomic scope" value="Bacteria"/>
</dbReference>
<organism evidence="3 4">
    <name type="scientific">Pseudomonas taeanensis MS-3</name>
    <dbReference type="NCBI Taxonomy" id="1395571"/>
    <lineage>
        <taxon>Bacteria</taxon>
        <taxon>Pseudomonadati</taxon>
        <taxon>Pseudomonadota</taxon>
        <taxon>Gammaproteobacteria</taxon>
        <taxon>Pseudomonadales</taxon>
        <taxon>Pseudomonadaceae</taxon>
        <taxon>Pseudomonas</taxon>
    </lineage>
</organism>
<feature type="domain" description="ABC-type glycine betaine transport system substrate-binding" evidence="2">
    <location>
        <begin position="30"/>
        <end position="284"/>
    </location>
</feature>
<protein>
    <submittedName>
        <fullName evidence="3">Glycine/betaine ABC transporter substrate-binding protein</fullName>
    </submittedName>
</protein>
<dbReference type="CDD" id="cd13640">
    <property type="entry name" value="PBP2_ChoX"/>
    <property type="match status" value="1"/>
</dbReference>
<accession>A0A0A1YRD0</accession>
<dbReference type="GO" id="GO:0015871">
    <property type="term" value="P:choline transport"/>
    <property type="evidence" value="ECO:0007669"/>
    <property type="project" value="InterPro"/>
</dbReference>
<dbReference type="GO" id="GO:0042597">
    <property type="term" value="C:periplasmic space"/>
    <property type="evidence" value="ECO:0007669"/>
    <property type="project" value="InterPro"/>
</dbReference>
<proteinExistence type="predicted"/>
<keyword evidence="1" id="KW-0732">Signal</keyword>
<dbReference type="Pfam" id="PF04069">
    <property type="entry name" value="OpuAC"/>
    <property type="match status" value="1"/>
</dbReference>
<dbReference type="OrthoDB" id="9787902at2"/>